<feature type="domain" description="Rhodanese" evidence="2">
    <location>
        <begin position="500"/>
        <end position="560"/>
    </location>
</feature>
<dbReference type="InterPro" id="IPR051682">
    <property type="entry name" value="Mito_Persulfide_Diox"/>
</dbReference>
<dbReference type="Proteomes" id="UP000283634">
    <property type="component" value="Unassembled WGS sequence"/>
</dbReference>
<dbReference type="GO" id="GO:0070813">
    <property type="term" value="P:hydrogen sulfide metabolic process"/>
    <property type="evidence" value="ECO:0007669"/>
    <property type="project" value="TreeGrafter"/>
</dbReference>
<dbReference type="GeneID" id="40332041"/>
<dbReference type="AlphaFoldDB" id="A0A422N289"/>
<dbReference type="InterPro" id="IPR036873">
    <property type="entry name" value="Rhodanese-like_dom_sf"/>
</dbReference>
<gene>
    <name evidence="3" type="ORF">TraAM80_08108</name>
</gene>
<feature type="compositionally biased region" description="Basic and acidic residues" evidence="1">
    <location>
        <begin position="101"/>
        <end position="114"/>
    </location>
</feature>
<proteinExistence type="predicted"/>
<dbReference type="SUPFAM" id="SSF56281">
    <property type="entry name" value="Metallo-hydrolase/oxidoreductase"/>
    <property type="match status" value="1"/>
</dbReference>
<dbReference type="GO" id="GO:0050313">
    <property type="term" value="F:sulfur dioxygenase activity"/>
    <property type="evidence" value="ECO:0007669"/>
    <property type="project" value="TreeGrafter"/>
</dbReference>
<keyword evidence="4" id="KW-1185">Reference proteome</keyword>
<dbReference type="Gene3D" id="3.60.15.10">
    <property type="entry name" value="Ribonuclease Z/Hydroxyacylglutathione hydrolase-like"/>
    <property type="match status" value="1"/>
</dbReference>
<evidence type="ECO:0000259" key="2">
    <source>
        <dbReference type="PROSITE" id="PS50206"/>
    </source>
</evidence>
<reference evidence="3 4" key="1">
    <citation type="journal article" date="2018" name="BMC Genomics">
        <title>Genomic comparison of Trypanosoma conorhini and Trypanosoma rangeli to Trypanosoma cruzi strains of high and low virulence.</title>
        <authorList>
            <person name="Bradwell K.R."/>
            <person name="Koparde V.N."/>
            <person name="Matveyev A.V."/>
            <person name="Serrano M.G."/>
            <person name="Alves J.M."/>
            <person name="Parikh H."/>
            <person name="Huang B."/>
            <person name="Lee V."/>
            <person name="Espinosa-Alvarez O."/>
            <person name="Ortiz P.A."/>
            <person name="Costa-Martins A.G."/>
            <person name="Teixeira M.M."/>
            <person name="Buck G.A."/>
        </authorList>
    </citation>
    <scope>NUCLEOTIDE SEQUENCE [LARGE SCALE GENOMIC DNA]</scope>
    <source>
        <strain evidence="3 4">AM80</strain>
    </source>
</reference>
<dbReference type="Pfam" id="PF00581">
    <property type="entry name" value="Rhodanese"/>
    <property type="match status" value="1"/>
</dbReference>
<organism evidence="3 4">
    <name type="scientific">Trypanosoma rangeli</name>
    <dbReference type="NCBI Taxonomy" id="5698"/>
    <lineage>
        <taxon>Eukaryota</taxon>
        <taxon>Discoba</taxon>
        <taxon>Euglenozoa</taxon>
        <taxon>Kinetoplastea</taxon>
        <taxon>Metakinetoplastina</taxon>
        <taxon>Trypanosomatida</taxon>
        <taxon>Trypanosomatidae</taxon>
        <taxon>Trypanosoma</taxon>
        <taxon>Herpetosoma</taxon>
    </lineage>
</organism>
<dbReference type="SUPFAM" id="SSF52821">
    <property type="entry name" value="Rhodanese/Cell cycle control phosphatase"/>
    <property type="match status" value="2"/>
</dbReference>
<dbReference type="PANTHER" id="PTHR43084">
    <property type="entry name" value="PERSULFIDE DIOXYGENASE ETHE1"/>
    <property type="match status" value="1"/>
</dbReference>
<dbReference type="PANTHER" id="PTHR43084:SF1">
    <property type="entry name" value="PERSULFIDE DIOXYGENASE ETHE1, MITOCHONDRIAL"/>
    <property type="match status" value="1"/>
</dbReference>
<protein>
    <submittedName>
        <fullName evidence="3">Beta-lactamase domain-containing protein</fullName>
    </submittedName>
</protein>
<evidence type="ECO:0000256" key="1">
    <source>
        <dbReference type="SAM" id="MobiDB-lite"/>
    </source>
</evidence>
<feature type="compositionally biased region" description="Basic and acidic residues" evidence="1">
    <location>
        <begin position="1"/>
        <end position="11"/>
    </location>
</feature>
<name>A0A422N289_TRYRA</name>
<dbReference type="VEuPathDB" id="TriTrypDB:TRSC58_03374"/>
<dbReference type="Gene3D" id="3.40.250.10">
    <property type="entry name" value="Rhodanese-like domain"/>
    <property type="match status" value="2"/>
</dbReference>
<dbReference type="InterPro" id="IPR036866">
    <property type="entry name" value="RibonucZ/Hydroxyglut_hydro"/>
</dbReference>
<dbReference type="PROSITE" id="PS50206">
    <property type="entry name" value="RHODANESE_3"/>
    <property type="match status" value="2"/>
</dbReference>
<dbReference type="EMBL" id="MKGL01000377">
    <property type="protein sequence ID" value="RNE99574.1"/>
    <property type="molecule type" value="Genomic_DNA"/>
</dbReference>
<evidence type="ECO:0000313" key="3">
    <source>
        <dbReference type="EMBL" id="RNE99574.1"/>
    </source>
</evidence>
<dbReference type="CDD" id="cd00158">
    <property type="entry name" value="RHOD"/>
    <property type="match status" value="2"/>
</dbReference>
<feature type="region of interest" description="Disordered" evidence="1">
    <location>
        <begin position="101"/>
        <end position="132"/>
    </location>
</feature>
<comment type="caution">
    <text evidence="3">The sequence shown here is derived from an EMBL/GenBank/DDBJ whole genome shotgun (WGS) entry which is preliminary data.</text>
</comment>
<sequence>MRANEKKDAGEKAVPTKYPSLQGADASDECSRSTFRPVLLEVAGSLSDTVCQDVTRRLRQHRNRYAPILRLAATLMVPAVPEVELFGFSEGVGVGDEWSANDKKEATEEKEKCGHNRGCSRSDSPMTKKRPRADALISAPRAAITAERRIEVVHRLHENNGDMTAVEKLEAFMAYHFLPLALTHNCWPEFSHAETPFALRQYVHEVTRTSSFLIADLTERVAAIIDPQFDTSVYEADISALQLQLRGVVLSHCFVDIAMGHAALLAKHPEAVLLSGTPWIQEMDTPAEPWPMLSLGPRLQLCCVPVPSFSPECMLVELRFDSNLLALFTGTVIGTDAAPRHDFFADFPGLSSTGTSLSLETATTVAQRFLKERLWDRYFAQSGESNNRHTLDYVVVFPSHGGYNNVTHQLDLYWAAHVGDLKRMKHSRKVLDKLLDPADYVTYVHGRPPLPKPLLFSHIREHNLLSFPSAFGGSGARLLSRSSLPSYHFPSLNDAVAASSAMTPIVLDIRDNTDHEKVHLKGSVNIPMNFPDTAYGAKKAELWLQCLLRPLQPIVVICAGEQQLSLVRKRLALISPGAPIEIYTANELDAPSSPPFEVGAGTQTGDYITVKPLPMSIMSNYLPRQLVWVTDSDTCAFLRIGNYEQLKCIEPSEDTLILDCRTSYEFKNGSHKHSIHVSLADLCQITALDTVSASSSSSALARSTHEQGTPVVDFHTPSSQLGQILLEKLYDSCMAAGIRCRFLCQDIKKIIVYCAGGYRSIIAGSLLRRAFEAAAVSIQVHDVVGGALQIMKQRPDLWTVKDRSIICVS</sequence>
<dbReference type="RefSeq" id="XP_029235279.1">
    <property type="nucleotide sequence ID" value="XM_029384868.1"/>
</dbReference>
<dbReference type="InterPro" id="IPR001763">
    <property type="entry name" value="Rhodanese-like_dom"/>
</dbReference>
<feature type="domain" description="Rhodanese" evidence="2">
    <location>
        <begin position="651"/>
        <end position="799"/>
    </location>
</feature>
<dbReference type="OMA" id="AELWLQC"/>
<dbReference type="GO" id="GO:0006749">
    <property type="term" value="P:glutathione metabolic process"/>
    <property type="evidence" value="ECO:0007669"/>
    <property type="project" value="TreeGrafter"/>
</dbReference>
<feature type="region of interest" description="Disordered" evidence="1">
    <location>
        <begin position="1"/>
        <end position="28"/>
    </location>
</feature>
<accession>A0A422N289</accession>
<evidence type="ECO:0000313" key="4">
    <source>
        <dbReference type="Proteomes" id="UP000283634"/>
    </source>
</evidence>
<dbReference type="OrthoDB" id="449487at2759"/>